<sequence length="299" mass="34282">MKHASRPNLLLGQSRLPPELIDMVIDHLYNDKVTLAQCTLVARSWLSAARMHLFRDITVFHERTPEAFGKFVSLLRSKLHLRVLIKTLCLNGYHPSDGRQGRLDATILESIVALLPALDTLLVVNCFWERDGRPSAHTPEPTHRVSLKNLYITYFSAEEESRHAKLEILRHFSKVDQLRLDHVWLGHFEIDDDQDGEVEGFRSTAANSVANDSARRLSSLQVTSLTLSLADICLNFLAFLWRQPFITTLTSLTVQDLFHAPYLVNHEDLTFVGEAIRDHFAPQLRYFELDLPRLREHGE</sequence>
<evidence type="ECO:0000313" key="2">
    <source>
        <dbReference type="Proteomes" id="UP001148662"/>
    </source>
</evidence>
<organism evidence="1 2">
    <name type="scientific">Phlebia brevispora</name>
    <dbReference type="NCBI Taxonomy" id="194682"/>
    <lineage>
        <taxon>Eukaryota</taxon>
        <taxon>Fungi</taxon>
        <taxon>Dikarya</taxon>
        <taxon>Basidiomycota</taxon>
        <taxon>Agaricomycotina</taxon>
        <taxon>Agaricomycetes</taxon>
        <taxon>Polyporales</taxon>
        <taxon>Meruliaceae</taxon>
        <taxon>Phlebia</taxon>
    </lineage>
</organism>
<gene>
    <name evidence="1" type="ORF">NM688_g3264</name>
</gene>
<protein>
    <submittedName>
        <fullName evidence="1">Uncharacterized protein</fullName>
    </submittedName>
</protein>
<dbReference type="EMBL" id="JANHOG010000461">
    <property type="protein sequence ID" value="KAJ3554128.1"/>
    <property type="molecule type" value="Genomic_DNA"/>
</dbReference>
<comment type="caution">
    <text evidence="1">The sequence shown here is derived from an EMBL/GenBank/DDBJ whole genome shotgun (WGS) entry which is preliminary data.</text>
</comment>
<proteinExistence type="predicted"/>
<keyword evidence="2" id="KW-1185">Reference proteome</keyword>
<dbReference type="Proteomes" id="UP001148662">
    <property type="component" value="Unassembled WGS sequence"/>
</dbReference>
<reference evidence="1" key="1">
    <citation type="submission" date="2022-07" db="EMBL/GenBank/DDBJ databases">
        <title>Genome Sequence of Phlebia brevispora.</title>
        <authorList>
            <person name="Buettner E."/>
        </authorList>
    </citation>
    <scope>NUCLEOTIDE SEQUENCE</scope>
    <source>
        <strain evidence="1">MPL23</strain>
    </source>
</reference>
<evidence type="ECO:0000313" key="1">
    <source>
        <dbReference type="EMBL" id="KAJ3554128.1"/>
    </source>
</evidence>
<accession>A0ACC1T6M4</accession>
<name>A0ACC1T6M4_9APHY</name>